<comment type="caution">
    <text evidence="2">The sequence shown here is derived from an EMBL/GenBank/DDBJ whole genome shotgun (WGS) entry which is preliminary data.</text>
</comment>
<gene>
    <name evidence="2" type="ORF">RDB_LOCUS40220</name>
</gene>
<protein>
    <submittedName>
        <fullName evidence="2">Uncharacterized protein</fullName>
    </submittedName>
</protein>
<evidence type="ECO:0000256" key="1">
    <source>
        <dbReference type="SAM" id="MobiDB-lite"/>
    </source>
</evidence>
<name>A0A8H2WJI9_9AGAM</name>
<proteinExistence type="predicted"/>
<dbReference type="EMBL" id="CAJMWS010000265">
    <property type="protein sequence ID" value="CAE6387578.1"/>
    <property type="molecule type" value="Genomic_DNA"/>
</dbReference>
<organism evidence="2 3">
    <name type="scientific">Rhizoctonia solani</name>
    <dbReference type="NCBI Taxonomy" id="456999"/>
    <lineage>
        <taxon>Eukaryota</taxon>
        <taxon>Fungi</taxon>
        <taxon>Dikarya</taxon>
        <taxon>Basidiomycota</taxon>
        <taxon>Agaricomycotina</taxon>
        <taxon>Agaricomycetes</taxon>
        <taxon>Cantharellales</taxon>
        <taxon>Ceratobasidiaceae</taxon>
        <taxon>Rhizoctonia</taxon>
    </lineage>
</organism>
<dbReference type="Proteomes" id="UP000663846">
    <property type="component" value="Unassembled WGS sequence"/>
</dbReference>
<accession>A0A8H2WJI9</accession>
<dbReference type="PANTHER" id="PTHR38846:SF1">
    <property type="entry name" value="C3H1-TYPE DOMAIN-CONTAINING PROTEIN"/>
    <property type="match status" value="1"/>
</dbReference>
<sequence>MLYLDIIALWRSRTSVGLYQRFAWRSTPQQSYYGLYAVSKKYYASRKFYTGSIHQNQAESEREKMFSVGEMIPDRQSEIRGVKSSAQGVTSPSASELGVAKTIDEATVKRLRKYIKQFFAKYPAFDYDPTKPYTEEFIRMTQQFGWLEDSEEYKTARKRLNSASVRQFNENFDRESKSERKKKEPKSEGRVKKFNGGGKDSEQGAKKKRKMLRKWIMLFNRIDLKDPVMPKTVPEFEERVKSVHTNICDVLDADIVNKKATDWGNEFASFGHPAISTATSMHLVLKIPLQLRITPPLIFRQNFHASFIAKSTVSEQDPSARTHLSSFFAQYPDFEYDTSQPFMEEFWRLIKTKKYGLRGKKYKSARKGIRNAIVQEFQDIYGSHSCNLHAWHKFFRRIGISEEPRDVGLCHERVKSINLNICDLIDRTVTGVVVKDFPSVKELSDYTFENPKKPKIVPRISSEEDPIVGRLFRTFTNPIKLKAKKTVAPSVQNPPTAATRE</sequence>
<feature type="region of interest" description="Disordered" evidence="1">
    <location>
        <begin position="169"/>
        <end position="207"/>
    </location>
</feature>
<dbReference type="PANTHER" id="PTHR38846">
    <property type="entry name" value="C3H1-TYPE DOMAIN-CONTAINING PROTEIN"/>
    <property type="match status" value="1"/>
</dbReference>
<evidence type="ECO:0000313" key="2">
    <source>
        <dbReference type="EMBL" id="CAE6387578.1"/>
    </source>
</evidence>
<evidence type="ECO:0000313" key="3">
    <source>
        <dbReference type="Proteomes" id="UP000663846"/>
    </source>
</evidence>
<dbReference type="AlphaFoldDB" id="A0A8H2WJI9"/>
<reference evidence="2" key="1">
    <citation type="submission" date="2021-01" db="EMBL/GenBank/DDBJ databases">
        <authorList>
            <person name="Kaushik A."/>
        </authorList>
    </citation>
    <scope>NUCLEOTIDE SEQUENCE</scope>
    <source>
        <strain evidence="2">AG1-1C</strain>
    </source>
</reference>
<feature type="compositionally biased region" description="Basic and acidic residues" evidence="1">
    <location>
        <begin position="171"/>
        <end position="191"/>
    </location>
</feature>